<feature type="binding site" evidence="8">
    <location>
        <position position="212"/>
    </location>
    <ligand>
        <name>substrate</name>
    </ligand>
</feature>
<dbReference type="InterPro" id="IPR018044">
    <property type="entry name" value="Peptidase_S11"/>
</dbReference>
<protein>
    <submittedName>
        <fullName evidence="11">D-alanyl-D-alanine carboxypeptidase</fullName>
    </submittedName>
</protein>
<dbReference type="Proteomes" id="UP000281647">
    <property type="component" value="Unassembled WGS sequence"/>
</dbReference>
<dbReference type="AlphaFoldDB" id="A0A432V303"/>
<evidence type="ECO:0000256" key="6">
    <source>
        <dbReference type="ARBA" id="ARBA00023316"/>
    </source>
</evidence>
<dbReference type="GO" id="GO:0009252">
    <property type="term" value="P:peptidoglycan biosynthetic process"/>
    <property type="evidence" value="ECO:0007669"/>
    <property type="project" value="UniProtKB-KW"/>
</dbReference>
<evidence type="ECO:0000313" key="12">
    <source>
        <dbReference type="Proteomes" id="UP000281647"/>
    </source>
</evidence>
<evidence type="ECO:0000256" key="5">
    <source>
        <dbReference type="ARBA" id="ARBA00022984"/>
    </source>
</evidence>
<dbReference type="GO" id="GO:0008360">
    <property type="term" value="P:regulation of cell shape"/>
    <property type="evidence" value="ECO:0007669"/>
    <property type="project" value="UniProtKB-KW"/>
</dbReference>
<keyword evidence="12" id="KW-1185">Reference proteome</keyword>
<name>A0A432V303_9HYPH</name>
<reference evidence="11 12" key="1">
    <citation type="submission" date="2018-11" db="EMBL/GenBank/DDBJ databases">
        <title>Pseudaminobacter arsenicus sp. nov., an arsenic-resistant bacterium isolated from arsenic-rich aquifers.</title>
        <authorList>
            <person name="Mu Y."/>
        </authorList>
    </citation>
    <scope>NUCLEOTIDE SEQUENCE [LARGE SCALE GENOMIC DNA]</scope>
    <source>
        <strain evidence="11 12">CB3</strain>
    </source>
</reference>
<keyword evidence="3" id="KW-0378">Hydrolase</keyword>
<evidence type="ECO:0000256" key="3">
    <source>
        <dbReference type="ARBA" id="ARBA00022801"/>
    </source>
</evidence>
<gene>
    <name evidence="11" type="ORF">EET67_17550</name>
</gene>
<comment type="caution">
    <text evidence="11">The sequence shown here is derived from an EMBL/GenBank/DDBJ whole genome shotgun (WGS) entry which is preliminary data.</text>
</comment>
<keyword evidence="11" id="KW-0121">Carboxypeptidase</keyword>
<dbReference type="PRINTS" id="PR00725">
    <property type="entry name" value="DADACBPTASE1"/>
</dbReference>
<feature type="active site" description="Acyl-ester intermediate" evidence="7">
    <location>
        <position position="50"/>
    </location>
</feature>
<proteinExistence type="inferred from homology"/>
<dbReference type="OrthoDB" id="9795979at2"/>
<dbReference type="InterPro" id="IPR001967">
    <property type="entry name" value="Peptidase_S11_N"/>
</dbReference>
<evidence type="ECO:0000256" key="7">
    <source>
        <dbReference type="PIRSR" id="PIRSR618044-1"/>
    </source>
</evidence>
<dbReference type="Pfam" id="PF00768">
    <property type="entry name" value="Peptidase_S11"/>
    <property type="match status" value="1"/>
</dbReference>
<organism evidence="11 12">
    <name type="scientific">Borborobacter arsenicus</name>
    <dbReference type="NCBI Taxonomy" id="1851146"/>
    <lineage>
        <taxon>Bacteria</taxon>
        <taxon>Pseudomonadati</taxon>
        <taxon>Pseudomonadota</taxon>
        <taxon>Alphaproteobacteria</taxon>
        <taxon>Hyphomicrobiales</taxon>
        <taxon>Phyllobacteriaceae</taxon>
        <taxon>Borborobacter</taxon>
    </lineage>
</organism>
<dbReference type="PANTHER" id="PTHR21581">
    <property type="entry name" value="D-ALANYL-D-ALANINE CARBOXYPEPTIDASE"/>
    <property type="match status" value="1"/>
</dbReference>
<keyword evidence="11" id="KW-0645">Protease</keyword>
<dbReference type="GO" id="GO:0006508">
    <property type="term" value="P:proteolysis"/>
    <property type="evidence" value="ECO:0007669"/>
    <property type="project" value="InterPro"/>
</dbReference>
<accession>A0A432V303</accession>
<dbReference type="GO" id="GO:0009002">
    <property type="term" value="F:serine-type D-Ala-D-Ala carboxypeptidase activity"/>
    <property type="evidence" value="ECO:0007669"/>
    <property type="project" value="InterPro"/>
</dbReference>
<dbReference type="InterPro" id="IPR012338">
    <property type="entry name" value="Beta-lactam/transpept-like"/>
</dbReference>
<keyword evidence="6" id="KW-0961">Cell wall biogenesis/degradation</keyword>
<evidence type="ECO:0000256" key="4">
    <source>
        <dbReference type="ARBA" id="ARBA00022960"/>
    </source>
</evidence>
<keyword evidence="2" id="KW-0732">Signal</keyword>
<evidence type="ECO:0000256" key="1">
    <source>
        <dbReference type="ARBA" id="ARBA00007164"/>
    </source>
</evidence>
<evidence type="ECO:0000313" key="11">
    <source>
        <dbReference type="EMBL" id="RUM96593.1"/>
    </source>
</evidence>
<sequence>MIAGCSTTSTLDSVQAPQAVPSKYAAIVVDANSGKVLFEENAEAARYPASLTKMMTLYMLFEAIEQGRLSPSSSIPVSAYAASRPPSRLGFKPGQSVDVDTAISALATKSANDVAAAVGEFLAGSEEQFAQMMTAKGRQLGMRHTVFRNASGLPDAGQQTTARDMALLGIALRKRFPHYYAYFSKQAFSFNGKTIRGHNRLLGRVEGVDGIKTGYIRASGFNIVTSVNRDGRWLVLTIMGGNTAATRDAHVRELIERYLPRATRASATVAVAG</sequence>
<comment type="similarity">
    <text evidence="1 9">Belongs to the peptidase S11 family.</text>
</comment>
<dbReference type="GO" id="GO:0071555">
    <property type="term" value="P:cell wall organization"/>
    <property type="evidence" value="ECO:0007669"/>
    <property type="project" value="UniProtKB-KW"/>
</dbReference>
<feature type="domain" description="Peptidase S11 D-alanyl-D-alanine carboxypeptidase A N-terminal" evidence="10">
    <location>
        <begin position="24"/>
        <end position="242"/>
    </location>
</feature>
<evidence type="ECO:0000256" key="8">
    <source>
        <dbReference type="PIRSR" id="PIRSR618044-2"/>
    </source>
</evidence>
<dbReference type="Gene3D" id="3.40.710.10">
    <property type="entry name" value="DD-peptidase/beta-lactamase superfamily"/>
    <property type="match status" value="1"/>
</dbReference>
<evidence type="ECO:0000256" key="9">
    <source>
        <dbReference type="RuleBase" id="RU004016"/>
    </source>
</evidence>
<dbReference type="PANTHER" id="PTHR21581:SF6">
    <property type="entry name" value="TRAFFICKING PROTEIN PARTICLE COMPLEX SUBUNIT 12"/>
    <property type="match status" value="1"/>
</dbReference>
<evidence type="ECO:0000256" key="2">
    <source>
        <dbReference type="ARBA" id="ARBA00022729"/>
    </source>
</evidence>
<keyword evidence="5" id="KW-0573">Peptidoglycan synthesis</keyword>
<evidence type="ECO:0000259" key="10">
    <source>
        <dbReference type="Pfam" id="PF00768"/>
    </source>
</evidence>
<dbReference type="SUPFAM" id="SSF56601">
    <property type="entry name" value="beta-lactamase/transpeptidase-like"/>
    <property type="match status" value="1"/>
</dbReference>
<dbReference type="EMBL" id="RKST01000018">
    <property type="protein sequence ID" value="RUM96593.1"/>
    <property type="molecule type" value="Genomic_DNA"/>
</dbReference>
<feature type="active site" description="Proton acceptor" evidence="7">
    <location>
        <position position="53"/>
    </location>
</feature>
<keyword evidence="4" id="KW-0133">Cell shape</keyword>
<feature type="active site" evidence="7">
    <location>
        <position position="110"/>
    </location>
</feature>